<dbReference type="InterPro" id="IPR046373">
    <property type="entry name" value="Acyl-CoA_Oxase/DH_mid-dom_sf"/>
</dbReference>
<dbReference type="InterPro" id="IPR006091">
    <property type="entry name" value="Acyl-CoA_Oxase/DH_mid-dom"/>
</dbReference>
<proteinExistence type="inferred from homology"/>
<dbReference type="SUPFAM" id="SSF56645">
    <property type="entry name" value="Acyl-CoA dehydrogenase NM domain-like"/>
    <property type="match status" value="1"/>
</dbReference>
<evidence type="ECO:0008006" key="13">
    <source>
        <dbReference type="Google" id="ProtNLM"/>
    </source>
</evidence>
<dbReference type="GO" id="GO:0005737">
    <property type="term" value="C:cytoplasm"/>
    <property type="evidence" value="ECO:0007669"/>
    <property type="project" value="TreeGrafter"/>
</dbReference>
<dbReference type="InterPro" id="IPR009100">
    <property type="entry name" value="AcylCoA_DH/oxidase_NM_dom_sf"/>
</dbReference>
<dbReference type="Proteomes" id="UP000245699">
    <property type="component" value="Unassembled WGS sequence"/>
</dbReference>
<dbReference type="PANTHER" id="PTHR48083:SF13">
    <property type="entry name" value="ACYL-COA DEHYDROGENASE FAMILY MEMBER 11"/>
    <property type="match status" value="1"/>
</dbReference>
<evidence type="ECO:0000256" key="2">
    <source>
        <dbReference type="ARBA" id="ARBA00009347"/>
    </source>
</evidence>
<evidence type="ECO:0000256" key="7">
    <source>
        <dbReference type="RuleBase" id="RU362125"/>
    </source>
</evidence>
<accession>A0A2T9XYN6</accession>
<comment type="similarity">
    <text evidence="2 7">Belongs to the acyl-CoA dehydrogenase family.</text>
</comment>
<evidence type="ECO:0000256" key="4">
    <source>
        <dbReference type="ARBA" id="ARBA00022630"/>
    </source>
</evidence>
<evidence type="ECO:0000313" key="12">
    <source>
        <dbReference type="Proteomes" id="UP000245699"/>
    </source>
</evidence>
<keyword evidence="6 7" id="KW-0560">Oxidoreductase</keyword>
<protein>
    <recommendedName>
        <fullName evidence="13">Acyl-CoA dehydrogenase</fullName>
    </recommendedName>
</protein>
<evidence type="ECO:0000256" key="3">
    <source>
        <dbReference type="ARBA" id="ARBA00011738"/>
    </source>
</evidence>
<comment type="cofactor">
    <cofactor evidence="1 7">
        <name>FAD</name>
        <dbReference type="ChEBI" id="CHEBI:57692"/>
    </cofactor>
</comment>
<dbReference type="Gene3D" id="1.10.540.10">
    <property type="entry name" value="Acyl-CoA dehydrogenase/oxidase, N-terminal domain"/>
    <property type="match status" value="1"/>
</dbReference>
<dbReference type="GO" id="GO:0003995">
    <property type="term" value="F:acyl-CoA dehydrogenase activity"/>
    <property type="evidence" value="ECO:0007669"/>
    <property type="project" value="TreeGrafter"/>
</dbReference>
<name>A0A2T9XYN6_9FUNG</name>
<dbReference type="AlphaFoldDB" id="A0A2T9XYN6"/>
<dbReference type="EMBL" id="MBFT01001136">
    <property type="protein sequence ID" value="PVU85201.1"/>
    <property type="molecule type" value="Genomic_DNA"/>
</dbReference>
<evidence type="ECO:0000259" key="8">
    <source>
        <dbReference type="Pfam" id="PF00441"/>
    </source>
</evidence>
<evidence type="ECO:0000256" key="5">
    <source>
        <dbReference type="ARBA" id="ARBA00022827"/>
    </source>
</evidence>
<keyword evidence="4 7" id="KW-0285">Flavoprotein</keyword>
<evidence type="ECO:0000313" key="11">
    <source>
        <dbReference type="EMBL" id="PVU85201.1"/>
    </source>
</evidence>
<dbReference type="GO" id="GO:0050660">
    <property type="term" value="F:flavin adenine dinucleotide binding"/>
    <property type="evidence" value="ECO:0007669"/>
    <property type="project" value="InterPro"/>
</dbReference>
<keyword evidence="5 7" id="KW-0274">FAD</keyword>
<feature type="domain" description="Acyl-CoA dehydrogenase/oxidase N-terminal" evidence="10">
    <location>
        <begin position="32"/>
        <end position="120"/>
    </location>
</feature>
<dbReference type="PANTHER" id="PTHR48083">
    <property type="entry name" value="MEDIUM-CHAIN SPECIFIC ACYL-COA DEHYDROGENASE, MITOCHONDRIAL-RELATED"/>
    <property type="match status" value="1"/>
</dbReference>
<organism evidence="11 12">
    <name type="scientific">Furculomyces boomerangus</name>
    <dbReference type="NCBI Taxonomy" id="61424"/>
    <lineage>
        <taxon>Eukaryota</taxon>
        <taxon>Fungi</taxon>
        <taxon>Fungi incertae sedis</taxon>
        <taxon>Zoopagomycota</taxon>
        <taxon>Kickxellomycotina</taxon>
        <taxon>Harpellomycetes</taxon>
        <taxon>Harpellales</taxon>
        <taxon>Harpellaceae</taxon>
        <taxon>Furculomyces</taxon>
    </lineage>
</organism>
<comment type="caution">
    <text evidence="11">The sequence shown here is derived from an EMBL/GenBank/DDBJ whole genome shotgun (WGS) entry which is preliminary data.</text>
</comment>
<dbReference type="SUPFAM" id="SSF47203">
    <property type="entry name" value="Acyl-CoA dehydrogenase C-terminal domain-like"/>
    <property type="match status" value="1"/>
</dbReference>
<dbReference type="Pfam" id="PF02770">
    <property type="entry name" value="Acyl-CoA_dh_M"/>
    <property type="match status" value="1"/>
</dbReference>
<keyword evidence="12" id="KW-1185">Reference proteome</keyword>
<dbReference type="Pfam" id="PF02771">
    <property type="entry name" value="Acyl-CoA_dh_N"/>
    <property type="match status" value="1"/>
</dbReference>
<comment type="subunit">
    <text evidence="3">Homodimer.</text>
</comment>
<dbReference type="Gene3D" id="2.40.110.10">
    <property type="entry name" value="Butyryl-CoA Dehydrogenase, subunit A, domain 2"/>
    <property type="match status" value="1"/>
</dbReference>
<reference evidence="11 12" key="1">
    <citation type="journal article" date="2018" name="MBio">
        <title>Comparative Genomics Reveals the Core Gene Toolbox for the Fungus-Insect Symbiosis.</title>
        <authorList>
            <person name="Wang Y."/>
            <person name="Stata M."/>
            <person name="Wang W."/>
            <person name="Stajich J.E."/>
            <person name="White M.M."/>
            <person name="Moncalvo J.M."/>
        </authorList>
    </citation>
    <scope>NUCLEOTIDE SEQUENCE [LARGE SCALE GENOMIC DNA]</scope>
    <source>
        <strain evidence="11 12">AUS-77-4</strain>
    </source>
</reference>
<dbReference type="GO" id="GO:0033539">
    <property type="term" value="P:fatty acid beta-oxidation using acyl-CoA dehydrogenase"/>
    <property type="evidence" value="ECO:0007669"/>
    <property type="project" value="TreeGrafter"/>
</dbReference>
<dbReference type="Gene3D" id="1.20.140.10">
    <property type="entry name" value="Butyryl-CoA Dehydrogenase, subunit A, domain 3"/>
    <property type="match status" value="1"/>
</dbReference>
<dbReference type="Pfam" id="PF00441">
    <property type="entry name" value="Acyl-CoA_dh_1"/>
    <property type="match status" value="1"/>
</dbReference>
<evidence type="ECO:0000259" key="9">
    <source>
        <dbReference type="Pfam" id="PF02770"/>
    </source>
</evidence>
<dbReference type="OrthoDB" id="434771at2759"/>
<sequence length="414" mass="46362">MFPEISEKEEVIPNEKRFEEELGTTEKQRFGSEHPIVEQLRARARELGLWNLFFSKESKRGYELTNLEYAHVCMVLGKSPFLAPLVTNTNPPDSGNMEVLDYFGTEEQKKKWLVPLMEGKIKSVFSMTEPEVASSNATNIVTSLKEVEGGFIVNGRKWFNGNGNHLKTKLFIVYVHSGNTIKGYNELVKKSTLGERHLQHSVVLVPKDSKGVRVVRPMHVFGFDDAPHGNGEIIFDNVFIPKENVVWELGRGFEIVQARLGPARLHHTMRIAGIAERSLELMIERGLNRIVDGAPLIDKGVIREWVAKSRIEIDTSKLSVYNAAHAVDVKGHVLAKHEISVAKVVVLNSALRVIDRAIQSYGARGVSQDTPLAAFYASVRGLKIADGPDEVHYVQIAKNEIKDTLAKISKRPKL</sequence>
<feature type="domain" description="Acyl-CoA oxidase/dehydrogenase middle" evidence="9">
    <location>
        <begin position="125"/>
        <end position="238"/>
    </location>
</feature>
<dbReference type="STRING" id="61424.A0A2T9XYN6"/>
<evidence type="ECO:0000256" key="6">
    <source>
        <dbReference type="ARBA" id="ARBA00023002"/>
    </source>
</evidence>
<evidence type="ECO:0000259" key="10">
    <source>
        <dbReference type="Pfam" id="PF02771"/>
    </source>
</evidence>
<gene>
    <name evidence="11" type="ORF">BB559_007140</name>
</gene>
<dbReference type="InterPro" id="IPR009075">
    <property type="entry name" value="AcylCo_DH/oxidase_C"/>
</dbReference>
<dbReference type="InterPro" id="IPR036250">
    <property type="entry name" value="AcylCo_DH-like_C"/>
</dbReference>
<dbReference type="InterPro" id="IPR013786">
    <property type="entry name" value="AcylCoA_DH/ox_N"/>
</dbReference>
<feature type="domain" description="Acyl-CoA dehydrogenase/oxidase C-terminal" evidence="8">
    <location>
        <begin position="250"/>
        <end position="399"/>
    </location>
</feature>
<dbReference type="InterPro" id="IPR037069">
    <property type="entry name" value="AcylCoA_DH/ox_N_sf"/>
</dbReference>
<evidence type="ECO:0000256" key="1">
    <source>
        <dbReference type="ARBA" id="ARBA00001974"/>
    </source>
</evidence>
<dbReference type="InterPro" id="IPR050741">
    <property type="entry name" value="Acyl-CoA_dehydrogenase"/>
</dbReference>